<dbReference type="AlphaFoldDB" id="A0A7S4AQ74"/>
<evidence type="ECO:0008006" key="7">
    <source>
        <dbReference type="Google" id="ProtNLM"/>
    </source>
</evidence>
<feature type="compositionally biased region" description="Low complexity" evidence="3">
    <location>
        <begin position="174"/>
        <end position="184"/>
    </location>
</feature>
<dbReference type="PANTHER" id="PTHR13948:SF3">
    <property type="entry name" value="FI21118P1"/>
    <property type="match status" value="1"/>
</dbReference>
<gene>
    <name evidence="6" type="ORF">PAUS00366_LOCUS15316</name>
</gene>
<dbReference type="PANTHER" id="PTHR13948">
    <property type="entry name" value="RNA-BINDING PROTEIN"/>
    <property type="match status" value="1"/>
</dbReference>
<keyword evidence="2" id="KW-0539">Nucleus</keyword>
<proteinExistence type="predicted"/>
<feature type="domain" description="OCRE" evidence="4">
    <location>
        <begin position="332"/>
        <end position="374"/>
    </location>
</feature>
<feature type="region of interest" description="Disordered" evidence="3">
    <location>
        <begin position="386"/>
        <end position="452"/>
    </location>
</feature>
<dbReference type="GO" id="GO:0005634">
    <property type="term" value="C:nucleus"/>
    <property type="evidence" value="ECO:0007669"/>
    <property type="project" value="UniProtKB-SubCell"/>
</dbReference>
<dbReference type="InterPro" id="IPR041591">
    <property type="entry name" value="OCRE"/>
</dbReference>
<protein>
    <recommendedName>
        <fullName evidence="7">C2H2-type domain-containing protein</fullName>
    </recommendedName>
</protein>
<feature type="compositionally biased region" description="Low complexity" evidence="3">
    <location>
        <begin position="25"/>
        <end position="43"/>
    </location>
</feature>
<evidence type="ECO:0000256" key="2">
    <source>
        <dbReference type="ARBA" id="ARBA00023242"/>
    </source>
</evidence>
<feature type="compositionally biased region" description="Basic residues" evidence="3">
    <location>
        <begin position="722"/>
        <end position="732"/>
    </location>
</feature>
<organism evidence="6">
    <name type="scientific">Pseudo-nitzschia australis</name>
    <dbReference type="NCBI Taxonomy" id="44445"/>
    <lineage>
        <taxon>Eukaryota</taxon>
        <taxon>Sar</taxon>
        <taxon>Stramenopiles</taxon>
        <taxon>Ochrophyta</taxon>
        <taxon>Bacillariophyta</taxon>
        <taxon>Bacillariophyceae</taxon>
        <taxon>Bacillariophycidae</taxon>
        <taxon>Bacillariales</taxon>
        <taxon>Bacillariaceae</taxon>
        <taxon>Pseudo-nitzschia</taxon>
    </lineage>
</organism>
<evidence type="ECO:0000259" key="4">
    <source>
        <dbReference type="Pfam" id="PF17780"/>
    </source>
</evidence>
<feature type="compositionally biased region" description="Basic and acidic residues" evidence="3">
    <location>
        <begin position="140"/>
        <end position="169"/>
    </location>
</feature>
<feature type="compositionally biased region" description="Low complexity" evidence="3">
    <location>
        <begin position="432"/>
        <end position="441"/>
    </location>
</feature>
<feature type="compositionally biased region" description="Basic and acidic residues" evidence="3">
    <location>
        <begin position="703"/>
        <end position="716"/>
    </location>
</feature>
<feature type="compositionally biased region" description="Basic residues" evidence="3">
    <location>
        <begin position="421"/>
        <end position="431"/>
    </location>
</feature>
<dbReference type="GO" id="GO:0003723">
    <property type="term" value="F:RNA binding"/>
    <property type="evidence" value="ECO:0007669"/>
    <property type="project" value="TreeGrafter"/>
</dbReference>
<feature type="region of interest" description="Disordered" evidence="3">
    <location>
        <begin position="1"/>
        <end position="331"/>
    </location>
</feature>
<dbReference type="GO" id="GO:0000398">
    <property type="term" value="P:mRNA splicing, via spliceosome"/>
    <property type="evidence" value="ECO:0007669"/>
    <property type="project" value="TreeGrafter"/>
</dbReference>
<evidence type="ECO:0000256" key="1">
    <source>
        <dbReference type="ARBA" id="ARBA00004123"/>
    </source>
</evidence>
<feature type="compositionally biased region" description="Basic and acidic residues" evidence="3">
    <location>
        <begin position="386"/>
        <end position="395"/>
    </location>
</feature>
<name>A0A7S4AQ74_9STRA</name>
<feature type="compositionally biased region" description="Basic residues" evidence="3">
    <location>
        <begin position="244"/>
        <end position="261"/>
    </location>
</feature>
<feature type="region of interest" description="Disordered" evidence="3">
    <location>
        <begin position="551"/>
        <end position="578"/>
    </location>
</feature>
<accession>A0A7S4AQ74</accession>
<evidence type="ECO:0000313" key="6">
    <source>
        <dbReference type="EMBL" id="CAE0722561.1"/>
    </source>
</evidence>
<feature type="compositionally biased region" description="Basic and acidic residues" evidence="3">
    <location>
        <begin position="185"/>
        <end position="218"/>
    </location>
</feature>
<sequence>MTSHYQSAQRNRHDAHGGQEQQLLSYNNIDNDNNSNSNSNSGSFRRRRKEQSNRGYNTEEPPSMSSSSSSILTRRHRDNHYEGDGQREIHDTNTTNDKDNECLRGAKSAVDERTSQGADNRRNNRVGDRDDNDDNNDTYYSRRRDDCYDYGDRDSKKNDDRYRRDDPMRRRGRSMSGDSRNSSNRYKDRHGDSNSRRGRERYEDHVGDDNDNDAESKYRNYRKRSNSAADYSSDEQNLYGSRRSSGRSRSRSRRDGRKRSSFPRERDYDRGHDHDRGRDYERRRSRSRDHRNGDRDYDDDYDYDDEEGGVPRNTPDEPKPTEWPPSFQNEGSAFTFDARSAMFYEPLSNFFYDPKSKLYYGNKKSAYFRYDESNDPPFIEVKKMTTKEVEEHEQQGDFSQEKLAATNDQTQTPTVASKPKIAIHLKTKKVRSSISTGNSSSNQPTPATVSRVKKEQIANIGKWTEKQAELKQSEALVAAPVEATDTAVTISASSAPLQEERAQKPKQPKVRTTAKGEPICALCKRKFPNMEKLRLHEKGSELHKKNLLKLREKKKKQQSSDVGGNSKRKLEENSTDTVSAMSTNINVNANANDNGNVTPATNETVYTDRAQKRRQLHGVDLCAPANGLSSLRRLEERKEMSLELLHDNDNSNTTGGDLLDENNLGHQLLQKLGYKFGPSASEHNEQEQQQDTDSNSTSKKPRSTNEHLRKEWDRIEAMAAKSKPRPRNHSKY</sequence>
<dbReference type="CDD" id="cd16074">
    <property type="entry name" value="OCRE"/>
    <property type="match status" value="1"/>
</dbReference>
<evidence type="ECO:0000259" key="5">
    <source>
        <dbReference type="Pfam" id="PF23217"/>
    </source>
</evidence>
<feature type="compositionally biased region" description="Acidic residues" evidence="3">
    <location>
        <begin position="296"/>
        <end position="308"/>
    </location>
</feature>
<feature type="domain" description="DUF7066" evidence="5">
    <location>
        <begin position="512"/>
        <end position="548"/>
    </location>
</feature>
<dbReference type="Pfam" id="PF23217">
    <property type="entry name" value="DUF7066"/>
    <property type="match status" value="1"/>
</dbReference>
<feature type="compositionally biased region" description="Polar residues" evidence="3">
    <location>
        <begin position="226"/>
        <end position="239"/>
    </location>
</feature>
<feature type="compositionally biased region" description="Polar residues" evidence="3">
    <location>
        <begin position="687"/>
        <end position="698"/>
    </location>
</feature>
<evidence type="ECO:0000256" key="3">
    <source>
        <dbReference type="SAM" id="MobiDB-lite"/>
    </source>
</evidence>
<feature type="compositionally biased region" description="Polar residues" evidence="3">
    <location>
        <begin position="406"/>
        <end position="415"/>
    </location>
</feature>
<feature type="compositionally biased region" description="Basic and acidic residues" evidence="3">
    <location>
        <begin position="262"/>
        <end position="282"/>
    </location>
</feature>
<feature type="region of interest" description="Disordered" evidence="3">
    <location>
        <begin position="675"/>
        <end position="732"/>
    </location>
</feature>
<comment type="subcellular location">
    <subcellularLocation>
        <location evidence="1">Nucleus</location>
    </subcellularLocation>
</comment>
<feature type="region of interest" description="Disordered" evidence="3">
    <location>
        <begin position="492"/>
        <end position="513"/>
    </location>
</feature>
<dbReference type="InterPro" id="IPR055494">
    <property type="entry name" value="DUF7066"/>
</dbReference>
<dbReference type="Pfam" id="PF17780">
    <property type="entry name" value="OCRE"/>
    <property type="match status" value="1"/>
</dbReference>
<dbReference type="EMBL" id="HBIX01021879">
    <property type="protein sequence ID" value="CAE0722561.1"/>
    <property type="molecule type" value="Transcribed_RNA"/>
</dbReference>
<feature type="compositionally biased region" description="Basic and acidic residues" evidence="3">
    <location>
        <begin position="79"/>
        <end position="129"/>
    </location>
</feature>
<reference evidence="6" key="1">
    <citation type="submission" date="2021-01" db="EMBL/GenBank/DDBJ databases">
        <authorList>
            <person name="Corre E."/>
            <person name="Pelletier E."/>
            <person name="Niang G."/>
            <person name="Scheremetjew M."/>
            <person name="Finn R."/>
            <person name="Kale V."/>
            <person name="Holt S."/>
            <person name="Cochrane G."/>
            <person name="Meng A."/>
            <person name="Brown T."/>
            <person name="Cohen L."/>
        </authorList>
    </citation>
    <scope>NUCLEOTIDE SEQUENCE</scope>
    <source>
        <strain evidence="6">10249 10 AB</strain>
    </source>
</reference>